<dbReference type="PANTHER" id="PTHR43447">
    <property type="entry name" value="ALPHA-AMYLASE"/>
    <property type="match status" value="1"/>
</dbReference>
<evidence type="ECO:0000256" key="6">
    <source>
        <dbReference type="RuleBase" id="RU361134"/>
    </source>
</evidence>
<dbReference type="SMART" id="SM00642">
    <property type="entry name" value="Aamy"/>
    <property type="match status" value="1"/>
</dbReference>
<dbReference type="GO" id="GO:0005975">
    <property type="term" value="P:carbohydrate metabolic process"/>
    <property type="evidence" value="ECO:0007669"/>
    <property type="project" value="InterPro"/>
</dbReference>
<protein>
    <recommendedName>
        <fullName evidence="6">Alpha-amylase</fullName>
        <ecNumber evidence="6">3.2.1.1</ecNumber>
    </recommendedName>
</protein>
<evidence type="ECO:0000256" key="1">
    <source>
        <dbReference type="ARBA" id="ARBA00008061"/>
    </source>
</evidence>
<name>A0A380JTD4_9STRE</name>
<evidence type="ECO:0000259" key="8">
    <source>
        <dbReference type="SMART" id="SM00642"/>
    </source>
</evidence>
<dbReference type="InterPro" id="IPR006047">
    <property type="entry name" value="GH13_cat_dom"/>
</dbReference>
<evidence type="ECO:0000256" key="7">
    <source>
        <dbReference type="SAM" id="SignalP"/>
    </source>
</evidence>
<dbReference type="Proteomes" id="UP000254461">
    <property type="component" value="Unassembled WGS sequence"/>
</dbReference>
<dbReference type="EMBL" id="UHFF01000002">
    <property type="protein sequence ID" value="SUN48371.1"/>
    <property type="molecule type" value="Genomic_DNA"/>
</dbReference>
<accession>A0A380JTD4</accession>
<dbReference type="Gene3D" id="3.20.20.80">
    <property type="entry name" value="Glycosidases"/>
    <property type="match status" value="1"/>
</dbReference>
<dbReference type="AlphaFoldDB" id="A0A380JTD4"/>
<gene>
    <name evidence="9" type="primary">amyA_2</name>
    <name evidence="9" type="ORF">NCTC12092_01746</name>
</gene>
<dbReference type="Gene3D" id="2.60.40.1180">
    <property type="entry name" value="Golgi alpha-mannosidase II"/>
    <property type="match status" value="1"/>
</dbReference>
<evidence type="ECO:0000256" key="4">
    <source>
        <dbReference type="ARBA" id="ARBA00023295"/>
    </source>
</evidence>
<dbReference type="PRINTS" id="PR00110">
    <property type="entry name" value="ALPHAAMYLASE"/>
</dbReference>
<keyword evidence="4 6" id="KW-0326">Glycosidase</keyword>
<feature type="signal peptide" evidence="7">
    <location>
        <begin position="1"/>
        <end position="38"/>
    </location>
</feature>
<dbReference type="Pfam" id="PF00128">
    <property type="entry name" value="Alpha-amylase"/>
    <property type="match status" value="1"/>
</dbReference>
<feature type="domain" description="Glycosyl hydrolase family 13 catalytic" evidence="8">
    <location>
        <begin position="53"/>
        <end position="388"/>
    </location>
</feature>
<keyword evidence="3 6" id="KW-0119">Carbohydrate metabolism</keyword>
<evidence type="ECO:0000256" key="3">
    <source>
        <dbReference type="ARBA" id="ARBA00023277"/>
    </source>
</evidence>
<evidence type="ECO:0000313" key="9">
    <source>
        <dbReference type="EMBL" id="SUN48371.1"/>
    </source>
</evidence>
<dbReference type="GO" id="GO:0004556">
    <property type="term" value="F:alpha-amylase activity"/>
    <property type="evidence" value="ECO:0007669"/>
    <property type="project" value="UniProtKB-UniRule"/>
</dbReference>
<dbReference type="SUPFAM" id="SSF51445">
    <property type="entry name" value="(Trans)glycosidases"/>
    <property type="match status" value="1"/>
</dbReference>
<evidence type="ECO:0000313" key="10">
    <source>
        <dbReference type="Proteomes" id="UP000254461"/>
    </source>
</evidence>
<comment type="catalytic activity">
    <reaction evidence="6">
        <text>Endohydrolysis of (1-&gt;4)-alpha-D-glucosidic linkages in polysaccharides containing three or more (1-&gt;4)-alpha-linked D-glucose units.</text>
        <dbReference type="EC" id="3.2.1.1"/>
    </reaction>
</comment>
<dbReference type="GO" id="GO:0043169">
    <property type="term" value="F:cation binding"/>
    <property type="evidence" value="ECO:0007669"/>
    <property type="project" value="InterPro"/>
</dbReference>
<keyword evidence="2 6" id="KW-0378">Hydrolase</keyword>
<reference evidence="9 10" key="1">
    <citation type="submission" date="2018-06" db="EMBL/GenBank/DDBJ databases">
        <authorList>
            <consortium name="Pathogen Informatics"/>
            <person name="Doyle S."/>
        </authorList>
    </citation>
    <scope>NUCLEOTIDE SEQUENCE [LARGE SCALE GENOMIC DNA]</scope>
    <source>
        <strain evidence="9 10">NCTC12092</strain>
    </source>
</reference>
<dbReference type="CDD" id="cd11315">
    <property type="entry name" value="AmyAc_bac1_AmyA"/>
    <property type="match status" value="1"/>
</dbReference>
<evidence type="ECO:0000256" key="5">
    <source>
        <dbReference type="RuleBase" id="RU003615"/>
    </source>
</evidence>
<evidence type="ECO:0000256" key="2">
    <source>
        <dbReference type="ARBA" id="ARBA00022801"/>
    </source>
</evidence>
<dbReference type="InterPro" id="IPR013780">
    <property type="entry name" value="Glyco_hydro_b"/>
</dbReference>
<proteinExistence type="inferred from homology"/>
<organism evidence="9 10">
    <name type="scientific">Streptococcus equi subsp. equi</name>
    <dbReference type="NCBI Taxonomy" id="148942"/>
    <lineage>
        <taxon>Bacteria</taxon>
        <taxon>Bacillati</taxon>
        <taxon>Bacillota</taxon>
        <taxon>Bacilli</taxon>
        <taxon>Lactobacillales</taxon>
        <taxon>Streptococcaceae</taxon>
        <taxon>Streptococcus</taxon>
    </lineage>
</organism>
<dbReference type="EC" id="3.2.1.1" evidence="6"/>
<dbReference type="InterPro" id="IPR006046">
    <property type="entry name" value="Alpha_amylase"/>
</dbReference>
<dbReference type="SUPFAM" id="SSF51011">
    <property type="entry name" value="Glycosyl hydrolase domain"/>
    <property type="match status" value="1"/>
</dbReference>
<dbReference type="RefSeq" id="WP_115251324.1">
    <property type="nucleotide sequence ID" value="NZ_UHFF01000002.1"/>
</dbReference>
<feature type="chain" id="PRO_5039384313" description="Alpha-amylase" evidence="7">
    <location>
        <begin position="39"/>
        <end position="471"/>
    </location>
</feature>
<comment type="similarity">
    <text evidence="1 5">Belongs to the glycosyl hydrolase 13 family.</text>
</comment>
<sequence length="471" mass="51905">MVTHKTKRFLKALSVTSLTLGLVLSGLAPLTPANLASAQEVQSANQPVDMKDGAILHAWCWSFNTIKENMSAIKEAGYTSIQTSPINAVIEGAGGSKDLKNWYYHYQPTDYTIGNYQLGTEEEFKAMAQEADKYGINIIVDAVLNHTTSEFNAVSPNIKALGDWTHGNSQIENFNDRYQITQKSLLGLYDFNTQNRAVQEYMLNYLKRAVADGADGFRYDAAKHIELPGEYGYGSDFWKVILNNGAKFQYGEILQGDACNEAGYGNIMGVTASNYGKLIRKVLEQGYVKDWDLVNFQVHGVSEDKLVTWVESHDTYANNDEESTKLTDEDIKLGWGIIAARNEGAPLFFSRPRGGGGQKGRFPGESQIGDAGSDLFKDPTIVAINKFRNRMNGQSEYIRNPGMDQGLVMIERGQKGAVITNLTIVDKDFSSTTTLDDGDYKDAVTGTVYHVSNHNITGHLAKKSVAVLLPA</sequence>
<dbReference type="InterPro" id="IPR017853">
    <property type="entry name" value="GH"/>
</dbReference>
<keyword evidence="7" id="KW-0732">Signal</keyword>